<name>A0A2J6QHR7_9HELO</name>
<dbReference type="Proteomes" id="UP000235672">
    <property type="component" value="Unassembled WGS sequence"/>
</dbReference>
<evidence type="ECO:0000313" key="4">
    <source>
        <dbReference type="Proteomes" id="UP000235672"/>
    </source>
</evidence>
<keyword evidence="1" id="KW-1133">Transmembrane helix</keyword>
<sequence length="340" mass="39295">MRHVTRLLLLLNLHLLSLAAATAQRELPTRLRLNWLENGRSVLVRLDVPLLPLWNQEDQIGEDLPSALIFNFTLSHDKRTLLVNDNAILPFENAYVPPRLYAYQTSKSTDDFKNDPLPDYKNSPQFSLDYSRIVPQAEDGSLKYSNYTPTLDLDILGAGIEEYNTFLPSDNQRFIRITLHQLEPPSTPFSSLSFKIADISLEQRDPDSQFKGPDGLKPCTLWSWLCADKPKYPWYQYIYRENFDEYGKIGSMRRFIHFKWATMIDAYGIVQITVLGAGFGIVVLSLMGYGIYRLWKRAQVLWQRRPRARDIDAWTADEEIGGLLDDIEEEDEDDGYPFDC</sequence>
<dbReference type="EMBL" id="KZ613469">
    <property type="protein sequence ID" value="PMD25806.1"/>
    <property type="molecule type" value="Genomic_DNA"/>
</dbReference>
<keyword evidence="4" id="KW-1185">Reference proteome</keyword>
<feature type="signal peptide" evidence="2">
    <location>
        <begin position="1"/>
        <end position="23"/>
    </location>
</feature>
<gene>
    <name evidence="3" type="ORF">NA56DRAFT_642079</name>
</gene>
<dbReference type="OrthoDB" id="3917128at2759"/>
<organism evidence="3 4">
    <name type="scientific">Hyaloscypha hepaticicola</name>
    <dbReference type="NCBI Taxonomy" id="2082293"/>
    <lineage>
        <taxon>Eukaryota</taxon>
        <taxon>Fungi</taxon>
        <taxon>Dikarya</taxon>
        <taxon>Ascomycota</taxon>
        <taxon>Pezizomycotina</taxon>
        <taxon>Leotiomycetes</taxon>
        <taxon>Helotiales</taxon>
        <taxon>Hyaloscyphaceae</taxon>
        <taxon>Hyaloscypha</taxon>
    </lineage>
</organism>
<protein>
    <submittedName>
        <fullName evidence="3">Uncharacterized protein</fullName>
    </submittedName>
</protein>
<evidence type="ECO:0000313" key="3">
    <source>
        <dbReference type="EMBL" id="PMD25806.1"/>
    </source>
</evidence>
<accession>A0A2J6QHR7</accession>
<dbReference type="AlphaFoldDB" id="A0A2J6QHR7"/>
<feature type="chain" id="PRO_5014471200" evidence="2">
    <location>
        <begin position="24"/>
        <end position="340"/>
    </location>
</feature>
<proteinExistence type="predicted"/>
<feature type="transmembrane region" description="Helical" evidence="1">
    <location>
        <begin position="272"/>
        <end position="295"/>
    </location>
</feature>
<evidence type="ECO:0000256" key="2">
    <source>
        <dbReference type="SAM" id="SignalP"/>
    </source>
</evidence>
<evidence type="ECO:0000256" key="1">
    <source>
        <dbReference type="SAM" id="Phobius"/>
    </source>
</evidence>
<keyword evidence="1" id="KW-0812">Transmembrane</keyword>
<reference evidence="3 4" key="1">
    <citation type="submission" date="2016-05" db="EMBL/GenBank/DDBJ databases">
        <title>A degradative enzymes factory behind the ericoid mycorrhizal symbiosis.</title>
        <authorList>
            <consortium name="DOE Joint Genome Institute"/>
            <person name="Martino E."/>
            <person name="Morin E."/>
            <person name="Grelet G."/>
            <person name="Kuo A."/>
            <person name="Kohler A."/>
            <person name="Daghino S."/>
            <person name="Barry K."/>
            <person name="Choi C."/>
            <person name="Cichocki N."/>
            <person name="Clum A."/>
            <person name="Copeland A."/>
            <person name="Hainaut M."/>
            <person name="Haridas S."/>
            <person name="Labutti K."/>
            <person name="Lindquist E."/>
            <person name="Lipzen A."/>
            <person name="Khouja H.-R."/>
            <person name="Murat C."/>
            <person name="Ohm R."/>
            <person name="Olson A."/>
            <person name="Spatafora J."/>
            <person name="Veneault-Fourrey C."/>
            <person name="Henrissat B."/>
            <person name="Grigoriev I."/>
            <person name="Martin F."/>
            <person name="Perotto S."/>
        </authorList>
    </citation>
    <scope>NUCLEOTIDE SEQUENCE [LARGE SCALE GENOMIC DNA]</scope>
    <source>
        <strain evidence="3 4">UAMH 7357</strain>
    </source>
</reference>
<keyword evidence="2" id="KW-0732">Signal</keyword>
<keyword evidence="1" id="KW-0472">Membrane</keyword>